<keyword evidence="4 7" id="KW-0812">Transmembrane</keyword>
<reference evidence="10 11" key="1">
    <citation type="submission" date="2019-02" db="EMBL/GenBank/DDBJ databases">
        <title>Draft genome sequences of novel Actinobacteria.</title>
        <authorList>
            <person name="Sahin N."/>
            <person name="Ay H."/>
            <person name="Saygin H."/>
        </authorList>
    </citation>
    <scope>NUCLEOTIDE SEQUENCE [LARGE SCALE GENOMIC DNA]</scope>
    <source>
        <strain evidence="10 11">16K104</strain>
    </source>
</reference>
<keyword evidence="3 7" id="KW-1003">Cell membrane</keyword>
<feature type="compositionally biased region" description="Polar residues" evidence="8">
    <location>
        <begin position="214"/>
        <end position="231"/>
    </location>
</feature>
<comment type="similarity">
    <text evidence="2 7">Belongs to the DedA family.</text>
</comment>
<comment type="subcellular location">
    <subcellularLocation>
        <location evidence="1 7">Cell membrane</location>
        <topology evidence="1 7">Multi-pass membrane protein</topology>
    </subcellularLocation>
</comment>
<comment type="caution">
    <text evidence="10">The sequence shown here is derived from an EMBL/GenBank/DDBJ whole genome shotgun (WGS) entry which is preliminary data.</text>
</comment>
<evidence type="ECO:0000256" key="6">
    <source>
        <dbReference type="ARBA" id="ARBA00023136"/>
    </source>
</evidence>
<organism evidence="10 11">
    <name type="scientific">Kribbella turkmenica</name>
    <dbReference type="NCBI Taxonomy" id="2530375"/>
    <lineage>
        <taxon>Bacteria</taxon>
        <taxon>Bacillati</taxon>
        <taxon>Actinomycetota</taxon>
        <taxon>Actinomycetes</taxon>
        <taxon>Propionibacteriales</taxon>
        <taxon>Kribbellaceae</taxon>
        <taxon>Kribbella</taxon>
    </lineage>
</organism>
<name>A0A4R4W7H2_9ACTN</name>
<comment type="caution">
    <text evidence="7">Lacks conserved residue(s) required for the propagation of feature annotation.</text>
</comment>
<keyword evidence="5 7" id="KW-1133">Transmembrane helix</keyword>
<evidence type="ECO:0000256" key="3">
    <source>
        <dbReference type="ARBA" id="ARBA00022475"/>
    </source>
</evidence>
<gene>
    <name evidence="10" type="ORF">E1218_35550</name>
</gene>
<dbReference type="PANTHER" id="PTHR30353:SF0">
    <property type="entry name" value="TRANSMEMBRANE PROTEIN"/>
    <property type="match status" value="1"/>
</dbReference>
<feature type="domain" description="VTT" evidence="9">
    <location>
        <begin position="36"/>
        <end position="160"/>
    </location>
</feature>
<protein>
    <submittedName>
        <fullName evidence="10">DedA family protein</fullName>
    </submittedName>
</protein>
<evidence type="ECO:0000256" key="4">
    <source>
        <dbReference type="ARBA" id="ARBA00022692"/>
    </source>
</evidence>
<feature type="transmembrane region" description="Helical" evidence="7">
    <location>
        <begin position="56"/>
        <end position="77"/>
    </location>
</feature>
<evidence type="ECO:0000256" key="5">
    <source>
        <dbReference type="ARBA" id="ARBA00022989"/>
    </source>
</evidence>
<keyword evidence="11" id="KW-1185">Reference proteome</keyword>
<dbReference type="OrthoDB" id="9813426at2"/>
<sequence>MTRLTDWLLGLHDLPVYGLVGLLVFAEDALFVGFVLPGETAAVVGGVAASRGHASLPLMLAVVVGAAILGDTVGYEIGRHLGPRILRSHVLRKRSERIDAAREQLASRGGAAVFVGRFVSFFRATMPALAGTAGMRYPKFLAFNATGGLVWGVGVVLLGYLAGNSYATIEKTIGRASALIVLAALLTAVVIWRIRRLLNRRTHQNQAVDHDARTASTASAPKSVTSASPSSAGGWRHLHSRHHDFP</sequence>
<evidence type="ECO:0000256" key="2">
    <source>
        <dbReference type="ARBA" id="ARBA00010792"/>
    </source>
</evidence>
<keyword evidence="6 7" id="KW-0472">Membrane</keyword>
<dbReference type="GO" id="GO:0005886">
    <property type="term" value="C:plasma membrane"/>
    <property type="evidence" value="ECO:0007669"/>
    <property type="project" value="UniProtKB-SubCell"/>
</dbReference>
<accession>A0A4R4W7H2</accession>
<evidence type="ECO:0000256" key="7">
    <source>
        <dbReference type="RuleBase" id="RU367016"/>
    </source>
</evidence>
<evidence type="ECO:0000259" key="9">
    <source>
        <dbReference type="Pfam" id="PF09335"/>
    </source>
</evidence>
<dbReference type="EMBL" id="SMKR01000319">
    <property type="protein sequence ID" value="TDD12033.1"/>
    <property type="molecule type" value="Genomic_DNA"/>
</dbReference>
<feature type="compositionally biased region" description="Basic residues" evidence="8">
    <location>
        <begin position="236"/>
        <end position="246"/>
    </location>
</feature>
<evidence type="ECO:0000313" key="11">
    <source>
        <dbReference type="Proteomes" id="UP000295172"/>
    </source>
</evidence>
<feature type="transmembrane region" description="Helical" evidence="7">
    <location>
        <begin position="173"/>
        <end position="194"/>
    </location>
</feature>
<dbReference type="AlphaFoldDB" id="A0A4R4W7H2"/>
<proteinExistence type="inferred from homology"/>
<dbReference type="InterPro" id="IPR032818">
    <property type="entry name" value="DedA-like"/>
</dbReference>
<evidence type="ECO:0000256" key="8">
    <source>
        <dbReference type="SAM" id="MobiDB-lite"/>
    </source>
</evidence>
<dbReference type="Pfam" id="PF09335">
    <property type="entry name" value="VTT_dom"/>
    <property type="match status" value="1"/>
</dbReference>
<evidence type="ECO:0000256" key="1">
    <source>
        <dbReference type="ARBA" id="ARBA00004651"/>
    </source>
</evidence>
<feature type="transmembrane region" description="Helical" evidence="7">
    <location>
        <begin position="140"/>
        <end position="161"/>
    </location>
</feature>
<dbReference type="Proteomes" id="UP000295172">
    <property type="component" value="Unassembled WGS sequence"/>
</dbReference>
<dbReference type="PANTHER" id="PTHR30353">
    <property type="entry name" value="INNER MEMBRANE PROTEIN DEDA-RELATED"/>
    <property type="match status" value="1"/>
</dbReference>
<feature type="region of interest" description="Disordered" evidence="8">
    <location>
        <begin position="205"/>
        <end position="246"/>
    </location>
</feature>
<dbReference type="InterPro" id="IPR032816">
    <property type="entry name" value="VTT_dom"/>
</dbReference>
<evidence type="ECO:0000313" key="10">
    <source>
        <dbReference type="EMBL" id="TDD12033.1"/>
    </source>
</evidence>